<dbReference type="EMBL" id="CAMXCT010001355">
    <property type="protein sequence ID" value="CAI3989305.1"/>
    <property type="molecule type" value="Genomic_DNA"/>
</dbReference>
<evidence type="ECO:0000313" key="3">
    <source>
        <dbReference type="EMBL" id="CAI3989305.1"/>
    </source>
</evidence>
<feature type="compositionally biased region" description="Low complexity" evidence="1">
    <location>
        <begin position="989"/>
        <end position="1000"/>
    </location>
</feature>
<reference evidence="4" key="2">
    <citation type="submission" date="2024-04" db="EMBL/GenBank/DDBJ databases">
        <authorList>
            <person name="Chen Y."/>
            <person name="Shah S."/>
            <person name="Dougan E. K."/>
            <person name="Thang M."/>
            <person name="Chan C."/>
        </authorList>
    </citation>
    <scope>NUCLEOTIDE SEQUENCE [LARGE SCALE GENOMIC DNA]</scope>
</reference>
<organism evidence="3">
    <name type="scientific">Cladocopium goreaui</name>
    <dbReference type="NCBI Taxonomy" id="2562237"/>
    <lineage>
        <taxon>Eukaryota</taxon>
        <taxon>Sar</taxon>
        <taxon>Alveolata</taxon>
        <taxon>Dinophyceae</taxon>
        <taxon>Suessiales</taxon>
        <taxon>Symbiodiniaceae</taxon>
        <taxon>Cladocopium</taxon>
    </lineage>
</organism>
<feature type="compositionally biased region" description="Polar residues" evidence="1">
    <location>
        <begin position="1"/>
        <end position="10"/>
    </location>
</feature>
<keyword evidence="5" id="KW-0378">Hydrolase</keyword>
<dbReference type="OrthoDB" id="6780107at2759"/>
<keyword evidence="2" id="KW-1133">Transmembrane helix</keyword>
<protein>
    <submittedName>
        <fullName evidence="5">Alpha/beta hydrolase domain-containing protein 17A</fullName>
    </submittedName>
</protein>
<reference evidence="3" key="1">
    <citation type="submission" date="2022-10" db="EMBL/GenBank/DDBJ databases">
        <authorList>
            <person name="Chen Y."/>
            <person name="Dougan E. K."/>
            <person name="Chan C."/>
            <person name="Rhodes N."/>
            <person name="Thang M."/>
        </authorList>
    </citation>
    <scope>NUCLEOTIDE SEQUENCE</scope>
</reference>
<evidence type="ECO:0000313" key="4">
    <source>
        <dbReference type="EMBL" id="CAL1142680.1"/>
    </source>
</evidence>
<dbReference type="GO" id="GO:0016787">
    <property type="term" value="F:hydrolase activity"/>
    <property type="evidence" value="ECO:0007669"/>
    <property type="project" value="UniProtKB-KW"/>
</dbReference>
<feature type="region of interest" description="Disordered" evidence="1">
    <location>
        <begin position="584"/>
        <end position="615"/>
    </location>
</feature>
<feature type="compositionally biased region" description="Basic and acidic residues" evidence="1">
    <location>
        <begin position="1010"/>
        <end position="1019"/>
    </location>
</feature>
<comment type="caution">
    <text evidence="3">The sequence shown here is derived from an EMBL/GenBank/DDBJ whole genome shotgun (WGS) entry which is preliminary data.</text>
</comment>
<evidence type="ECO:0000313" key="5">
    <source>
        <dbReference type="EMBL" id="CAL4776617.1"/>
    </source>
</evidence>
<feature type="region of interest" description="Disordered" evidence="1">
    <location>
        <begin position="918"/>
        <end position="943"/>
    </location>
</feature>
<feature type="region of interest" description="Disordered" evidence="1">
    <location>
        <begin position="1"/>
        <end position="30"/>
    </location>
</feature>
<name>A0A9P1CD24_9DINO</name>
<feature type="compositionally biased region" description="Pro residues" evidence="1">
    <location>
        <begin position="66"/>
        <end position="79"/>
    </location>
</feature>
<feature type="compositionally biased region" description="Acidic residues" evidence="1">
    <location>
        <begin position="598"/>
        <end position="608"/>
    </location>
</feature>
<dbReference type="Proteomes" id="UP001152797">
    <property type="component" value="Unassembled WGS sequence"/>
</dbReference>
<sequence length="1607" mass="178924">MHDDSVTMQHGTGVEMDAPSFATRPKRPGEVEVTSVFDDVVADSSLLSSMEAQVDSPNDPGLAAPVTPPVIAPQLPPTPRQQHATRTHGDDVEESHEAKRGSLEKQPQAPESWVDQLADQVEISRLLSMGVLQRKEECLDEVSGSLTTRFVYDWRIKDHPNGTKQWMRSRFVAREFATDKRPDTYSPASGCHSVNLIPICYLKMLAESLDSAERFDEDSSSPYRVVLAALDIKDAFLQVPQENLVMVSLYNQQYVIRRNLPGQRLGAKAWYWHFRRYISDALNCCWCLEQPCLAKCVDDGTNNCFLIHVDGLLFAGSYSFWTTKFLPAVTSKFNVNYTELKGNGSFISFLKRKLVKIKDGLLLVPGTTANKVEEYEAFEERTVGKQMVKRMAKTIMRMAVLWGLEPNLQGAEATTVDEEVCQQVQASGNNEGNTWLWFSVFLLFMLWVGLAVAGYVAWKKFAKTTTDLESCWNQVADEDSYIAKQEARIDQVIQRLEQIREHNEQDHAIISDRITECSNELSMVHDYASGLHYSIVEHGGFLRNGCGLSPEQWRHLATLERANLVSSRALGAVEYMRLVRQRFQPQGAADATDNPNAEADDPMDESEPEVPSGPISDESLTDMLEFLKSEHGLCLERGEHWDANEVQHVILHFLSEIHHSSAESLVVSCRVRIAGLFGELKDKAVEQHRWDSADVAALVQAASDAARDFNVSFKAWLYYGNKHFETDLHRVEVTHAETPITSVDGEPQVVLDSGADGSVLPLAYGDVGYADESFDGSKFIDAQGTCDDAEHVRALTLGRALSGLGLIWMMYQLQMKLNNLCLNEELIAAHGAQQQLRGDIARCYACSSDAAEGRSVRRLPKPWDMQMVGEVEASPWQFGYASLGAQLILSKRISAPPILSLPPARPRDLDAEAVMGIPPTPDDVGNEAPKSPRVVGPPASAAPALTGQALDEHMEVSAEAGTLPKQIGLSVPSTPPLEATPTTPIDVPATSSASGSGDAAMPSVAPRAAHGRDDENVERPAKHPRIFALMEHEDDSHATYFENDEVESLEAYEYTLCDDDPGDAHVYGDTDSTSDILQKLSIPYTKLEPELSDEDLLQLDLLADELEISRLKSMGVLIPADTYAYGDEIPKRSPNGECLMLLHVDVLCLSTQKYLDDVLLPALNSKYKISCEIVSKENDELTFLKRKHTLISEDEMAIQSHPKHLERLFDLLCINRRLKPKKTPGHPMLDEPDTTTKLSAGDASAYRFAIGDKDDIKVHLAMDNSAARAFLCRVGVGRIRHISLRILWMQEKTKEGFMTVGKVGTKENVSDLGTKRLTRDRMEYLMNLCKVYNMANSQFVGSSFAEKLEEQQILRVGIKNLRQMGFNGTTSKSLMRVLLINALSSTMAMELPADPSPSSSSSTSGPFGMVMAFLLTIICLFCGFLVVTAHFGAALQGRLQTLRMDVALRKVLSMLKAYRREHGLDEIAEEEIPTTDEVDASEVEDRNETYQQKVERYQNSGTDEVSDDELWRMVHHGAPDEEDTAAFNRRYTDTHLENIMRETNRILATRMQRLRAEYEAAAVRNDQLSMDAIENEMTECTHFALCNLAVLGPRALYGDLCTCAWTF</sequence>
<evidence type="ECO:0000256" key="2">
    <source>
        <dbReference type="SAM" id="Phobius"/>
    </source>
</evidence>
<accession>A0A9P1CD24</accession>
<gene>
    <name evidence="3" type="ORF">C1SCF055_LOCUS16391</name>
</gene>
<feature type="region of interest" description="Disordered" evidence="1">
    <location>
        <begin position="48"/>
        <end position="111"/>
    </location>
</feature>
<feature type="region of interest" description="Disordered" evidence="1">
    <location>
        <begin position="969"/>
        <end position="1019"/>
    </location>
</feature>
<keyword evidence="6" id="KW-1185">Reference proteome</keyword>
<dbReference type="EMBL" id="CAMXCT020001355">
    <property type="protein sequence ID" value="CAL1142680.1"/>
    <property type="molecule type" value="Genomic_DNA"/>
</dbReference>
<keyword evidence="2" id="KW-0812">Transmembrane</keyword>
<evidence type="ECO:0000313" key="6">
    <source>
        <dbReference type="Proteomes" id="UP001152797"/>
    </source>
</evidence>
<feature type="compositionally biased region" description="Basic and acidic residues" evidence="1">
    <location>
        <begin position="87"/>
        <end position="103"/>
    </location>
</feature>
<evidence type="ECO:0000256" key="1">
    <source>
        <dbReference type="SAM" id="MobiDB-lite"/>
    </source>
</evidence>
<feature type="transmembrane region" description="Helical" evidence="2">
    <location>
        <begin position="435"/>
        <end position="458"/>
    </location>
</feature>
<proteinExistence type="predicted"/>
<keyword evidence="2" id="KW-0472">Membrane</keyword>
<dbReference type="EMBL" id="CAMXCT030001355">
    <property type="protein sequence ID" value="CAL4776617.1"/>
    <property type="molecule type" value="Genomic_DNA"/>
</dbReference>
<feature type="transmembrane region" description="Helical" evidence="2">
    <location>
        <begin position="1409"/>
        <end position="1435"/>
    </location>
</feature>